<evidence type="ECO:0000313" key="1">
    <source>
        <dbReference type="EMBL" id="SFK86163.1"/>
    </source>
</evidence>
<dbReference type="Proteomes" id="UP000199533">
    <property type="component" value="Unassembled WGS sequence"/>
</dbReference>
<gene>
    <name evidence="1" type="ORF">SAMN05216302_10186</name>
</gene>
<dbReference type="AlphaFoldDB" id="A0A1I4CZH8"/>
<dbReference type="EMBL" id="FOSP01000018">
    <property type="protein sequence ID" value="SFK86163.1"/>
    <property type="molecule type" value="Genomic_DNA"/>
</dbReference>
<protein>
    <submittedName>
        <fullName evidence="1">Uncharacterized protein</fullName>
    </submittedName>
</protein>
<organism evidence="1 2">
    <name type="scientific">Nitrosomonas aestuarii</name>
    <dbReference type="NCBI Taxonomy" id="52441"/>
    <lineage>
        <taxon>Bacteria</taxon>
        <taxon>Pseudomonadati</taxon>
        <taxon>Pseudomonadota</taxon>
        <taxon>Betaproteobacteria</taxon>
        <taxon>Nitrosomonadales</taxon>
        <taxon>Nitrosomonadaceae</taxon>
        <taxon>Nitrosomonas</taxon>
    </lineage>
</organism>
<evidence type="ECO:0000313" key="2">
    <source>
        <dbReference type="Proteomes" id="UP000199533"/>
    </source>
</evidence>
<reference evidence="2" key="1">
    <citation type="submission" date="2016-10" db="EMBL/GenBank/DDBJ databases">
        <authorList>
            <person name="Varghese N."/>
            <person name="Submissions S."/>
        </authorList>
    </citation>
    <scope>NUCLEOTIDE SEQUENCE [LARGE SCALE GENOMIC DNA]</scope>
    <source>
        <strain evidence="2">Nm69</strain>
    </source>
</reference>
<name>A0A1I4CZH8_9PROT</name>
<keyword evidence="2" id="KW-1185">Reference proteome</keyword>
<sequence>MTINFIKNRDMEFNSLKANKLIQEIFSHPIMKNATRKDS</sequence>
<proteinExistence type="predicted"/>
<accession>A0A1I4CZH8</accession>